<dbReference type="CDD" id="cd00920">
    <property type="entry name" value="Cupredoxin"/>
    <property type="match status" value="1"/>
</dbReference>
<dbReference type="SUPFAM" id="SSF49503">
    <property type="entry name" value="Cupredoxins"/>
    <property type="match status" value="1"/>
</dbReference>
<feature type="chain" id="PRO_5034186553" description="Phytocyanin domain-containing protein" evidence="2">
    <location>
        <begin position="18"/>
        <end position="215"/>
    </location>
</feature>
<evidence type="ECO:0000313" key="3">
    <source>
        <dbReference type="EMBL" id="CAF9930052.1"/>
    </source>
</evidence>
<evidence type="ECO:0000256" key="2">
    <source>
        <dbReference type="SAM" id="SignalP"/>
    </source>
</evidence>
<evidence type="ECO:0000256" key="1">
    <source>
        <dbReference type="SAM" id="MobiDB-lite"/>
    </source>
</evidence>
<dbReference type="Gene3D" id="2.60.40.420">
    <property type="entry name" value="Cupredoxins - blue copper proteins"/>
    <property type="match status" value="1"/>
</dbReference>
<dbReference type="Proteomes" id="UP000664203">
    <property type="component" value="Unassembled WGS sequence"/>
</dbReference>
<dbReference type="PANTHER" id="PTHR34883">
    <property type="entry name" value="SERINE-RICH PROTEIN, PUTATIVE-RELATED-RELATED"/>
    <property type="match status" value="1"/>
</dbReference>
<dbReference type="InterPro" id="IPR052953">
    <property type="entry name" value="Ser-rich/MCO-related"/>
</dbReference>
<feature type="region of interest" description="Disordered" evidence="1">
    <location>
        <begin position="157"/>
        <end position="187"/>
    </location>
</feature>
<dbReference type="PANTHER" id="PTHR34883:SF15">
    <property type="entry name" value="EXTRACELLULAR SERINE-RICH PROTEIN"/>
    <property type="match status" value="1"/>
</dbReference>
<reference evidence="3" key="1">
    <citation type="submission" date="2021-03" db="EMBL/GenBank/DDBJ databases">
        <authorList>
            <person name="Tagirdzhanova G."/>
        </authorList>
    </citation>
    <scope>NUCLEOTIDE SEQUENCE</scope>
</reference>
<organism evidence="3 4">
    <name type="scientific">Alectoria fallacina</name>
    <dbReference type="NCBI Taxonomy" id="1903189"/>
    <lineage>
        <taxon>Eukaryota</taxon>
        <taxon>Fungi</taxon>
        <taxon>Dikarya</taxon>
        <taxon>Ascomycota</taxon>
        <taxon>Pezizomycotina</taxon>
        <taxon>Lecanoromycetes</taxon>
        <taxon>OSLEUM clade</taxon>
        <taxon>Lecanoromycetidae</taxon>
        <taxon>Lecanorales</taxon>
        <taxon>Lecanorineae</taxon>
        <taxon>Parmeliaceae</taxon>
        <taxon>Alectoria</taxon>
    </lineage>
</organism>
<keyword evidence="2" id="KW-0732">Signal</keyword>
<dbReference type="AlphaFoldDB" id="A0A8H3IJ92"/>
<feature type="compositionally biased region" description="Low complexity" evidence="1">
    <location>
        <begin position="157"/>
        <end position="184"/>
    </location>
</feature>
<proteinExistence type="predicted"/>
<protein>
    <recommendedName>
        <fullName evidence="5">Phytocyanin domain-containing protein</fullName>
    </recommendedName>
</protein>
<keyword evidence="4" id="KW-1185">Reference proteome</keyword>
<dbReference type="OrthoDB" id="2331100at2759"/>
<accession>A0A8H3IJ92</accession>
<sequence length="215" mass="21732">MRLASTLALIALPLSLAKNISISVGEDGLVFNPDTVTADTGDLLQFYFYPKDHSVAQSSFSSPCQPLTGGVYSGFLPETAEGKTVFQVTVNNTDPIYLYCSQIQHCQAGMAMVVNPPSTGNTLAAYQSAAKTASTASPPAIAGGVFIDASEISNSTSNTTAASTTASPSATSSTSSTTSPTSSTVPSKGGAVGNAFVQWGLLGGVGIGGFALAMI</sequence>
<evidence type="ECO:0008006" key="5">
    <source>
        <dbReference type="Google" id="ProtNLM"/>
    </source>
</evidence>
<gene>
    <name evidence="3" type="ORF">ALECFALPRED_004509</name>
</gene>
<comment type="caution">
    <text evidence="3">The sequence shown here is derived from an EMBL/GenBank/DDBJ whole genome shotgun (WGS) entry which is preliminary data.</text>
</comment>
<feature type="signal peptide" evidence="2">
    <location>
        <begin position="1"/>
        <end position="17"/>
    </location>
</feature>
<dbReference type="EMBL" id="CAJPDR010000277">
    <property type="protein sequence ID" value="CAF9930052.1"/>
    <property type="molecule type" value="Genomic_DNA"/>
</dbReference>
<name>A0A8H3IJ92_9LECA</name>
<dbReference type="InterPro" id="IPR008972">
    <property type="entry name" value="Cupredoxin"/>
</dbReference>
<evidence type="ECO:0000313" key="4">
    <source>
        <dbReference type="Proteomes" id="UP000664203"/>
    </source>
</evidence>